<dbReference type="Pfam" id="PF12762">
    <property type="entry name" value="DDE_Tnp_IS1595"/>
    <property type="match status" value="1"/>
</dbReference>
<dbReference type="OMA" id="MWKANEC"/>
<name>A0A1X7U535_AMPQE</name>
<dbReference type="InterPro" id="IPR024445">
    <property type="entry name" value="Tnp_ISXO2-like"/>
</dbReference>
<organism evidence="2">
    <name type="scientific">Amphimedon queenslandica</name>
    <name type="common">Sponge</name>
    <dbReference type="NCBI Taxonomy" id="400682"/>
    <lineage>
        <taxon>Eukaryota</taxon>
        <taxon>Metazoa</taxon>
        <taxon>Porifera</taxon>
        <taxon>Demospongiae</taxon>
        <taxon>Heteroscleromorpha</taxon>
        <taxon>Haplosclerida</taxon>
        <taxon>Niphatidae</taxon>
        <taxon>Amphimedon</taxon>
    </lineage>
</organism>
<evidence type="ECO:0000259" key="1">
    <source>
        <dbReference type="Pfam" id="PF12762"/>
    </source>
</evidence>
<dbReference type="InParanoid" id="A0A1X7U535"/>
<dbReference type="InterPro" id="IPR053164">
    <property type="entry name" value="IS1016-like_transposase"/>
</dbReference>
<protein>
    <recommendedName>
        <fullName evidence="1">ISXO2-like transposase domain-containing protein</fullName>
    </recommendedName>
</protein>
<reference evidence="2" key="1">
    <citation type="submission" date="2017-05" db="UniProtKB">
        <authorList>
            <consortium name="EnsemblMetazoa"/>
        </authorList>
    </citation>
    <scope>IDENTIFICATION</scope>
</reference>
<evidence type="ECO:0000313" key="2">
    <source>
        <dbReference type="EnsemblMetazoa" id="Aqu2.1.22773_001"/>
    </source>
</evidence>
<feature type="domain" description="ISXO2-like transposase" evidence="1">
    <location>
        <begin position="1"/>
        <end position="71"/>
    </location>
</feature>
<dbReference type="PANTHER" id="PTHR47163:SF2">
    <property type="entry name" value="SI:DKEY-17M8.2"/>
    <property type="match status" value="1"/>
</dbReference>
<dbReference type="AlphaFoldDB" id="A0A1X7U535"/>
<proteinExistence type="predicted"/>
<sequence length="94" mass="11062">MSDCWKSYDKLEEEGYIHGTVNHSIEFVNSETGDHTQTIESTSRAVKRSLPRSGTTKDHYNSYFAKFIFRRQYLAHSEDRLMSSFKETKAWFTI</sequence>
<accession>A0A1X7U535</accession>
<dbReference type="PANTHER" id="PTHR47163">
    <property type="entry name" value="DDE_TNP_IS1595 DOMAIN-CONTAINING PROTEIN"/>
    <property type="match status" value="1"/>
</dbReference>
<dbReference type="EnsemblMetazoa" id="Aqu2.1.22773_001">
    <property type="protein sequence ID" value="Aqu2.1.22773_001"/>
    <property type="gene ID" value="Aqu2.1.22773"/>
</dbReference>